<evidence type="ECO:0000313" key="3">
    <source>
        <dbReference type="Proteomes" id="UP001447374"/>
    </source>
</evidence>
<dbReference type="EMBL" id="JBEHGX010000012">
    <property type="protein sequence ID" value="MER0127761.1"/>
    <property type="molecule type" value="Genomic_DNA"/>
</dbReference>
<dbReference type="Pfam" id="PF00561">
    <property type="entry name" value="Abhydrolase_1"/>
    <property type="match status" value="1"/>
</dbReference>
<protein>
    <submittedName>
        <fullName evidence="2">Alpha/beta hydrolase</fullName>
    </submittedName>
</protein>
<gene>
    <name evidence="2" type="ORF">ABQG75_18690</name>
</gene>
<feature type="domain" description="AB hydrolase-1" evidence="1">
    <location>
        <begin position="41"/>
        <end position="165"/>
    </location>
</feature>
<evidence type="ECO:0000259" key="1">
    <source>
        <dbReference type="Pfam" id="PF00561"/>
    </source>
</evidence>
<comment type="caution">
    <text evidence="2">The sequence shown here is derived from an EMBL/GenBank/DDBJ whole genome shotgun (WGS) entry which is preliminary data.</text>
</comment>
<keyword evidence="2" id="KW-0378">Hydrolase</keyword>
<name>A0ABV1PSI2_9ENTR</name>
<organism evidence="2 3">
    <name type="scientific">Franconibacter daqui</name>
    <dbReference type="NCBI Taxonomy" id="2047724"/>
    <lineage>
        <taxon>Bacteria</taxon>
        <taxon>Pseudomonadati</taxon>
        <taxon>Pseudomonadota</taxon>
        <taxon>Gammaproteobacteria</taxon>
        <taxon>Enterobacterales</taxon>
        <taxon>Enterobacteriaceae</taxon>
        <taxon>Franconibacter</taxon>
    </lineage>
</organism>
<reference evidence="2 3" key="1">
    <citation type="submission" date="2024-06" db="EMBL/GenBank/DDBJ databases">
        <title>Fanconibacter daqui strain Q02 whole shotgun sequencing project.</title>
        <authorList>
            <person name="Rodrigues J.W.A."/>
            <person name="Viana L.C."/>
            <person name="Vieira E.C."/>
            <person name="Souza F.O.L."/>
            <person name="Alegria O.C."/>
            <person name="Patroca S."/>
            <person name="Cruz A.C.R."/>
            <person name="Nunes A.R.C."/>
        </authorList>
    </citation>
    <scope>NUCLEOTIDE SEQUENCE [LARGE SCALE GENOMIC DNA]</scope>
    <source>
        <strain evidence="2 3">Q02</strain>
    </source>
</reference>
<dbReference type="InterPro" id="IPR000073">
    <property type="entry name" value="AB_hydrolase_1"/>
</dbReference>
<sequence>MIKQRNQYFKKYPFMMLSRSFKVPFQGTTICAESTFGRNGHILMLHGGGKDRKIFYKYRALMDTLGFGTTLFDFIGHGETGGDIHASSLFSRTMQAKAVIAFHDQPITGCMGVSMGAYNALHLSKTIKLRSLILMVPGVYSPLACKVKFGPDFSEIIRKFRSWEETDAWSIAAEFTGNLLVIAAENDAIIPAEIPDKLVACASRACRKELLTISGAGHNTIWENVMRSQALYKKTCSAFERCLSF</sequence>
<dbReference type="InterPro" id="IPR029058">
    <property type="entry name" value="AB_hydrolase_fold"/>
</dbReference>
<keyword evidence="3" id="KW-1185">Reference proteome</keyword>
<dbReference type="Proteomes" id="UP001447374">
    <property type="component" value="Unassembled WGS sequence"/>
</dbReference>
<proteinExistence type="predicted"/>
<dbReference type="Gene3D" id="3.40.50.1820">
    <property type="entry name" value="alpha/beta hydrolase"/>
    <property type="match status" value="1"/>
</dbReference>
<evidence type="ECO:0000313" key="2">
    <source>
        <dbReference type="EMBL" id="MER0127761.1"/>
    </source>
</evidence>
<dbReference type="GO" id="GO:0016787">
    <property type="term" value="F:hydrolase activity"/>
    <property type="evidence" value="ECO:0007669"/>
    <property type="project" value="UniProtKB-KW"/>
</dbReference>
<dbReference type="SUPFAM" id="SSF53474">
    <property type="entry name" value="alpha/beta-Hydrolases"/>
    <property type="match status" value="1"/>
</dbReference>
<dbReference type="RefSeq" id="WP_349951641.1">
    <property type="nucleotide sequence ID" value="NZ_JBEHGX010000012.1"/>
</dbReference>
<accession>A0ABV1PSI2</accession>